<organism evidence="2 3">
    <name type="scientific">Gordonia phage Lucky10</name>
    <dbReference type="NCBI Taxonomy" id="1821557"/>
    <lineage>
        <taxon>Viruses</taxon>
        <taxon>Duplodnaviria</taxon>
        <taxon>Heunggongvirae</taxon>
        <taxon>Uroviricota</taxon>
        <taxon>Caudoviricetes</taxon>
        <taxon>Luckytenvirus</taxon>
        <taxon>Luckytenvirus lucky10</taxon>
    </lineage>
</organism>
<sequence>MSDGTETGVLMSDNTLPIHPLTGMQAIGFTRKGPIWPVLGGSEDGGHPSGEGGEGAGSENDSDSKTLTQAEVDKIVGKARAEERRKVSEKYADYDDLKKAADGKKTAEQQIADLQQKFAQSEANTLRLRVAGRFGISTAPGEDGGPSDADLFLTGTDEETLTAQAQRLAAREEERKNNQPLVYGEGTNPRPKPSSTQEFLKTLTGGQ</sequence>
<reference evidence="3" key="1">
    <citation type="submission" date="2016-03" db="EMBL/GenBank/DDBJ databases">
        <authorList>
            <person name="Ploux O."/>
        </authorList>
    </citation>
    <scope>NUCLEOTIDE SEQUENCE [LARGE SCALE GENOMIC DNA]</scope>
</reference>
<evidence type="ECO:0000313" key="3">
    <source>
        <dbReference type="Proteomes" id="UP000201844"/>
    </source>
</evidence>
<dbReference type="EMBL" id="KU963256">
    <property type="protein sequence ID" value="AMS03248.1"/>
    <property type="molecule type" value="Genomic_DNA"/>
</dbReference>
<proteinExistence type="predicted"/>
<keyword evidence="3" id="KW-1185">Reference proteome</keyword>
<feature type="region of interest" description="Disordered" evidence="1">
    <location>
        <begin position="137"/>
        <end position="207"/>
    </location>
</feature>
<protein>
    <submittedName>
        <fullName evidence="2">Scaffolding protein</fullName>
    </submittedName>
</protein>
<gene>
    <name evidence="2" type="primary">5</name>
    <name evidence="2" type="ORF">SEA_LUCKY10_5</name>
</gene>
<feature type="compositionally biased region" description="Basic and acidic residues" evidence="1">
    <location>
        <begin position="71"/>
        <end position="107"/>
    </location>
</feature>
<evidence type="ECO:0000313" key="2">
    <source>
        <dbReference type="EMBL" id="AMS03248.1"/>
    </source>
</evidence>
<dbReference type="Proteomes" id="UP000201844">
    <property type="component" value="Segment"/>
</dbReference>
<accession>A0A142KAW5</accession>
<dbReference type="OrthoDB" id="25783at10239"/>
<dbReference type="RefSeq" id="YP_009304264.1">
    <property type="nucleotide sequence ID" value="NC_031267.1"/>
</dbReference>
<feature type="region of interest" description="Disordered" evidence="1">
    <location>
        <begin position="35"/>
        <end position="109"/>
    </location>
</feature>
<dbReference type="KEGG" id="vg:29123271"/>
<name>A0A142KAW5_9CAUD</name>
<evidence type="ECO:0000256" key="1">
    <source>
        <dbReference type="SAM" id="MobiDB-lite"/>
    </source>
</evidence>
<dbReference type="GeneID" id="29123271"/>
<feature type="compositionally biased region" description="Gly residues" evidence="1">
    <location>
        <begin position="47"/>
        <end position="56"/>
    </location>
</feature>